<name>A0AAE0N383_9PEZI</name>
<keyword evidence="14" id="KW-1185">Reference proteome</keyword>
<accession>A0AAE0N383</accession>
<proteinExistence type="predicted"/>
<evidence type="ECO:0000256" key="5">
    <source>
        <dbReference type="ARBA" id="ARBA00022989"/>
    </source>
</evidence>
<keyword evidence="3 10" id="KW-0812">Transmembrane</keyword>
<keyword evidence="13" id="KW-0675">Receptor</keyword>
<evidence type="ECO:0000256" key="8">
    <source>
        <dbReference type="ARBA" id="ARBA00023180"/>
    </source>
</evidence>
<dbReference type="InterPro" id="IPR009011">
    <property type="entry name" value="Man6P_isomerase_rcpt-bd_dom_sf"/>
</dbReference>
<evidence type="ECO:0000256" key="7">
    <source>
        <dbReference type="ARBA" id="ARBA00023157"/>
    </source>
</evidence>
<keyword evidence="2" id="KW-0813">Transport</keyword>
<keyword evidence="4 11" id="KW-0732">Signal</keyword>
<keyword evidence="5 10" id="KW-1133">Transmembrane helix</keyword>
<feature type="chain" id="PRO_5042169402" evidence="11">
    <location>
        <begin position="23"/>
        <end position="368"/>
    </location>
</feature>
<comment type="subcellular location">
    <subcellularLocation>
        <location evidence="1">Endomembrane system</location>
    </subcellularLocation>
</comment>
<feature type="domain" description="MRH" evidence="12">
    <location>
        <begin position="41"/>
        <end position="259"/>
    </location>
</feature>
<protein>
    <submittedName>
        <fullName evidence="13">Mannose-6-phosphate receptor binding domain-containing protein</fullName>
    </submittedName>
</protein>
<evidence type="ECO:0000313" key="13">
    <source>
        <dbReference type="EMBL" id="KAK3368595.1"/>
    </source>
</evidence>
<dbReference type="Gene3D" id="2.70.130.10">
    <property type="entry name" value="Mannose-6-phosphate receptor binding domain"/>
    <property type="match status" value="2"/>
</dbReference>
<comment type="caution">
    <text evidence="13">The sequence shown here is derived from an EMBL/GenBank/DDBJ whole genome shotgun (WGS) entry which is preliminary data.</text>
</comment>
<dbReference type="GO" id="GO:0000139">
    <property type="term" value="C:Golgi membrane"/>
    <property type="evidence" value="ECO:0007669"/>
    <property type="project" value="UniProtKB-SubCell"/>
</dbReference>
<dbReference type="InterPro" id="IPR028927">
    <property type="entry name" value="Man-6-P_rcpt"/>
</dbReference>
<gene>
    <name evidence="13" type="ORF">B0H63DRAFT_441836</name>
</gene>
<dbReference type="SUPFAM" id="SSF50911">
    <property type="entry name" value="Mannose 6-phosphate receptor domain"/>
    <property type="match status" value="1"/>
</dbReference>
<evidence type="ECO:0000256" key="2">
    <source>
        <dbReference type="ARBA" id="ARBA00022448"/>
    </source>
</evidence>
<keyword evidence="8" id="KW-0325">Glycoprotein</keyword>
<evidence type="ECO:0000256" key="11">
    <source>
        <dbReference type="SAM" id="SignalP"/>
    </source>
</evidence>
<evidence type="ECO:0000256" key="9">
    <source>
        <dbReference type="SAM" id="MobiDB-lite"/>
    </source>
</evidence>
<reference evidence="13" key="2">
    <citation type="submission" date="2023-06" db="EMBL/GenBank/DDBJ databases">
        <authorList>
            <consortium name="Lawrence Berkeley National Laboratory"/>
            <person name="Haridas S."/>
            <person name="Hensen N."/>
            <person name="Bonometti L."/>
            <person name="Westerberg I."/>
            <person name="Brannstrom I.O."/>
            <person name="Guillou S."/>
            <person name="Cros-Aarteil S."/>
            <person name="Calhoun S."/>
            <person name="Kuo A."/>
            <person name="Mondo S."/>
            <person name="Pangilinan J."/>
            <person name="Riley R."/>
            <person name="LaButti K."/>
            <person name="Andreopoulos B."/>
            <person name="Lipzen A."/>
            <person name="Chen C."/>
            <person name="Yanf M."/>
            <person name="Daum C."/>
            <person name="Ng V."/>
            <person name="Clum A."/>
            <person name="Steindorff A."/>
            <person name="Ohm R."/>
            <person name="Martin F."/>
            <person name="Silar P."/>
            <person name="Natvig D."/>
            <person name="Lalanne C."/>
            <person name="Gautier V."/>
            <person name="Ament-velasquez S.L."/>
            <person name="Kruys A."/>
            <person name="Hutchinson M.I."/>
            <person name="Powell A.J."/>
            <person name="Barry K."/>
            <person name="Miller A.N."/>
            <person name="Grigoriev I.V."/>
            <person name="Debuchy R."/>
            <person name="Gladieux P."/>
            <person name="Thoren M.H."/>
            <person name="Johannesson H."/>
        </authorList>
    </citation>
    <scope>NUCLEOTIDE SEQUENCE</scope>
    <source>
        <strain evidence="13">CBS 232.78</strain>
    </source>
</reference>
<evidence type="ECO:0000313" key="14">
    <source>
        <dbReference type="Proteomes" id="UP001285441"/>
    </source>
</evidence>
<feature type="region of interest" description="Disordered" evidence="9">
    <location>
        <begin position="190"/>
        <end position="213"/>
    </location>
</feature>
<keyword evidence="7" id="KW-1015">Disulfide bond</keyword>
<dbReference type="EMBL" id="JAULSW010000010">
    <property type="protein sequence ID" value="KAK3368595.1"/>
    <property type="molecule type" value="Genomic_DNA"/>
</dbReference>
<evidence type="ECO:0000256" key="10">
    <source>
        <dbReference type="SAM" id="Phobius"/>
    </source>
</evidence>
<dbReference type="PANTHER" id="PTHR15071:SF0">
    <property type="entry name" value="MANNOSE 6-PHOSPHATE RECEPTOR-LIKE PROTEIN 1"/>
    <property type="match status" value="1"/>
</dbReference>
<dbReference type="GO" id="GO:0010008">
    <property type="term" value="C:endosome membrane"/>
    <property type="evidence" value="ECO:0007669"/>
    <property type="project" value="UniProtKB-SubCell"/>
</dbReference>
<dbReference type="AlphaFoldDB" id="A0AAE0N383"/>
<feature type="compositionally biased region" description="Basic and acidic residues" evidence="9">
    <location>
        <begin position="192"/>
        <end position="213"/>
    </location>
</feature>
<evidence type="ECO:0000256" key="1">
    <source>
        <dbReference type="ARBA" id="ARBA00004308"/>
    </source>
</evidence>
<dbReference type="InterPro" id="IPR044865">
    <property type="entry name" value="MRH_dom"/>
</dbReference>
<evidence type="ECO:0000256" key="6">
    <source>
        <dbReference type="ARBA" id="ARBA00023136"/>
    </source>
</evidence>
<evidence type="ECO:0000256" key="4">
    <source>
        <dbReference type="ARBA" id="ARBA00022729"/>
    </source>
</evidence>
<feature type="transmembrane region" description="Helical" evidence="10">
    <location>
        <begin position="273"/>
        <end position="292"/>
    </location>
</feature>
<keyword evidence="6 10" id="KW-0472">Membrane</keyword>
<feature type="signal peptide" evidence="11">
    <location>
        <begin position="1"/>
        <end position="22"/>
    </location>
</feature>
<dbReference type="Proteomes" id="UP001285441">
    <property type="component" value="Unassembled WGS sequence"/>
</dbReference>
<dbReference type="GO" id="GO:0007034">
    <property type="term" value="P:vacuolar transport"/>
    <property type="evidence" value="ECO:0007669"/>
    <property type="project" value="TreeGrafter"/>
</dbReference>
<organism evidence="13 14">
    <name type="scientific">Podospora didyma</name>
    <dbReference type="NCBI Taxonomy" id="330526"/>
    <lineage>
        <taxon>Eukaryota</taxon>
        <taxon>Fungi</taxon>
        <taxon>Dikarya</taxon>
        <taxon>Ascomycota</taxon>
        <taxon>Pezizomycotina</taxon>
        <taxon>Sordariomycetes</taxon>
        <taxon>Sordariomycetidae</taxon>
        <taxon>Sordariales</taxon>
        <taxon>Podosporaceae</taxon>
        <taxon>Podospora</taxon>
    </lineage>
</organism>
<dbReference type="Pfam" id="PF02157">
    <property type="entry name" value="Man-6-P_recep"/>
    <property type="match status" value="1"/>
</dbReference>
<sequence length="368" mass="40589">MHPPNPRQILLAFAALASLAYAEDEKDKPSATATSSASVVTPCVATSTGGSFYDLRPDVAVVVTEGEKTPRGNPTEDYMARGWDYGSNFTLNICGAVVKTPQEIVGIEKTLWKNVSAYYESKGKVYSLGFQSGVLVPRGRKLVLTYEGGSPCGSDDKTKKDKREIVHDGAAFKNHNYDDEDDTEELALLTGKGEEAEKKDADKDKDKEKEKDGVRRKSAIISFLCGQDLDSPTAASFVATDKDECAYFFEVRSPHACAAAEPHTPGSVGPGSVFAIIFFITVLVYVFGGIFYQRTVAHARGWRQLPNYSLWAGIWNFLRDIFIITTSSCAQFLPSRRGYSSISPTNGRSRNREDENRLIDQLDEEWDD</sequence>
<reference evidence="13" key="1">
    <citation type="journal article" date="2023" name="Mol. Phylogenet. Evol.">
        <title>Genome-scale phylogeny and comparative genomics of the fungal order Sordariales.</title>
        <authorList>
            <person name="Hensen N."/>
            <person name="Bonometti L."/>
            <person name="Westerberg I."/>
            <person name="Brannstrom I.O."/>
            <person name="Guillou S."/>
            <person name="Cros-Aarteil S."/>
            <person name="Calhoun S."/>
            <person name="Haridas S."/>
            <person name="Kuo A."/>
            <person name="Mondo S."/>
            <person name="Pangilinan J."/>
            <person name="Riley R."/>
            <person name="LaButti K."/>
            <person name="Andreopoulos B."/>
            <person name="Lipzen A."/>
            <person name="Chen C."/>
            <person name="Yan M."/>
            <person name="Daum C."/>
            <person name="Ng V."/>
            <person name="Clum A."/>
            <person name="Steindorff A."/>
            <person name="Ohm R.A."/>
            <person name="Martin F."/>
            <person name="Silar P."/>
            <person name="Natvig D.O."/>
            <person name="Lalanne C."/>
            <person name="Gautier V."/>
            <person name="Ament-Velasquez S.L."/>
            <person name="Kruys A."/>
            <person name="Hutchinson M.I."/>
            <person name="Powell A.J."/>
            <person name="Barry K."/>
            <person name="Miller A.N."/>
            <person name="Grigoriev I.V."/>
            <person name="Debuchy R."/>
            <person name="Gladieux P."/>
            <person name="Hiltunen Thoren M."/>
            <person name="Johannesson H."/>
        </authorList>
    </citation>
    <scope>NUCLEOTIDE SEQUENCE</scope>
    <source>
        <strain evidence="13">CBS 232.78</strain>
    </source>
</reference>
<dbReference type="GO" id="GO:0005770">
    <property type="term" value="C:late endosome"/>
    <property type="evidence" value="ECO:0007669"/>
    <property type="project" value="TreeGrafter"/>
</dbReference>
<dbReference type="PANTHER" id="PTHR15071">
    <property type="entry name" value="MANNOSE-6-PHOSPHATE RECEPTOR FAMILY MEMBER"/>
    <property type="match status" value="1"/>
</dbReference>
<dbReference type="PROSITE" id="PS51914">
    <property type="entry name" value="MRH"/>
    <property type="match status" value="1"/>
</dbReference>
<evidence type="ECO:0000256" key="3">
    <source>
        <dbReference type="ARBA" id="ARBA00022692"/>
    </source>
</evidence>
<evidence type="ECO:0000259" key="12">
    <source>
        <dbReference type="PROSITE" id="PS51914"/>
    </source>
</evidence>